<dbReference type="AlphaFoldDB" id="A0A5N6QCK7"/>
<keyword evidence="2" id="KW-1185">Reference proteome</keyword>
<protein>
    <submittedName>
        <fullName evidence="1">Uncharacterized protein</fullName>
    </submittedName>
</protein>
<sequence>MSPTNATTVIRVNTPMLCFGLFPPRLNKPASRLRLHLVSNVGFNFSQENSGFISFSIAWVQLLIRKI</sequence>
<reference evidence="1 2" key="1">
    <citation type="submission" date="2019-06" db="EMBL/GenBank/DDBJ databases">
        <title>A chromosomal-level reference genome of Carpinus fangiana (Coryloideae, Betulaceae).</title>
        <authorList>
            <person name="Yang X."/>
            <person name="Wang Z."/>
            <person name="Zhang L."/>
            <person name="Hao G."/>
            <person name="Liu J."/>
            <person name="Yang Y."/>
        </authorList>
    </citation>
    <scope>NUCLEOTIDE SEQUENCE [LARGE SCALE GENOMIC DNA]</scope>
    <source>
        <strain evidence="1">Cfa_2016G</strain>
        <tissue evidence="1">Leaf</tissue>
    </source>
</reference>
<dbReference type="EMBL" id="CM017321">
    <property type="protein sequence ID" value="KAE7996379.1"/>
    <property type="molecule type" value="Genomic_DNA"/>
</dbReference>
<evidence type="ECO:0000313" key="1">
    <source>
        <dbReference type="EMBL" id="KAE7996379.1"/>
    </source>
</evidence>
<evidence type="ECO:0000313" key="2">
    <source>
        <dbReference type="Proteomes" id="UP000327013"/>
    </source>
</evidence>
<accession>A0A5N6QCK7</accession>
<dbReference type="Proteomes" id="UP000327013">
    <property type="component" value="Chromosome 1"/>
</dbReference>
<gene>
    <name evidence="1" type="ORF">FH972_001110</name>
</gene>
<organism evidence="1 2">
    <name type="scientific">Carpinus fangiana</name>
    <dbReference type="NCBI Taxonomy" id="176857"/>
    <lineage>
        <taxon>Eukaryota</taxon>
        <taxon>Viridiplantae</taxon>
        <taxon>Streptophyta</taxon>
        <taxon>Embryophyta</taxon>
        <taxon>Tracheophyta</taxon>
        <taxon>Spermatophyta</taxon>
        <taxon>Magnoliopsida</taxon>
        <taxon>eudicotyledons</taxon>
        <taxon>Gunneridae</taxon>
        <taxon>Pentapetalae</taxon>
        <taxon>rosids</taxon>
        <taxon>fabids</taxon>
        <taxon>Fagales</taxon>
        <taxon>Betulaceae</taxon>
        <taxon>Carpinus</taxon>
    </lineage>
</organism>
<name>A0A5N6QCK7_9ROSI</name>
<proteinExistence type="predicted"/>